<evidence type="ECO:0000313" key="9">
    <source>
        <dbReference type="EMBL" id="SNV13937.1"/>
    </source>
</evidence>
<evidence type="ECO:0000256" key="5">
    <source>
        <dbReference type="ARBA" id="ARBA00048348"/>
    </source>
</evidence>
<keyword evidence="2 6" id="KW-0479">Metal-binding</keyword>
<dbReference type="InterPro" id="IPR001765">
    <property type="entry name" value="Carbonic_anhydrase"/>
</dbReference>
<feature type="binding site" evidence="6">
    <location>
        <position position="42"/>
    </location>
    <ligand>
        <name>Zn(2+)</name>
        <dbReference type="ChEBI" id="CHEBI:29105"/>
    </ligand>
</feature>
<comment type="similarity">
    <text evidence="1 7">Belongs to the beta-class carbonic anhydrase family.</text>
</comment>
<evidence type="ECO:0000313" key="10">
    <source>
        <dbReference type="Proteomes" id="UP000065822"/>
    </source>
</evidence>
<accession>A0AAX2H1F0</accession>
<dbReference type="InterPro" id="IPR036874">
    <property type="entry name" value="Carbonic_anhydrase_sf"/>
</dbReference>
<dbReference type="InterPro" id="IPR015892">
    <property type="entry name" value="Carbonic_anhydrase_CS"/>
</dbReference>
<name>A0AAX2H1F0_9FLAO</name>
<comment type="function">
    <text evidence="7">Reversible hydration of carbon dioxide.</text>
</comment>
<dbReference type="GO" id="GO:0008270">
    <property type="term" value="F:zinc ion binding"/>
    <property type="evidence" value="ECO:0007669"/>
    <property type="project" value="UniProtKB-UniRule"/>
</dbReference>
<evidence type="ECO:0000313" key="11">
    <source>
        <dbReference type="Proteomes" id="UP000215539"/>
    </source>
</evidence>
<protein>
    <recommendedName>
        <fullName evidence="7">Carbonic anhydrase</fullName>
        <ecNumber evidence="7">4.2.1.1</ecNumber>
    </recommendedName>
    <alternativeName>
        <fullName evidence="7">Carbonate dehydratase</fullName>
    </alternativeName>
</protein>
<gene>
    <name evidence="9" type="primary">can</name>
    <name evidence="8" type="ORF">AXF12_11665</name>
    <name evidence="9" type="ORF">SAMEA44541418_01810</name>
</gene>
<evidence type="ECO:0000313" key="8">
    <source>
        <dbReference type="EMBL" id="AMD86104.1"/>
    </source>
</evidence>
<comment type="catalytic activity">
    <reaction evidence="5 7">
        <text>hydrogencarbonate + H(+) = CO2 + H2O</text>
        <dbReference type="Rhea" id="RHEA:10748"/>
        <dbReference type="ChEBI" id="CHEBI:15377"/>
        <dbReference type="ChEBI" id="CHEBI:15378"/>
        <dbReference type="ChEBI" id="CHEBI:16526"/>
        <dbReference type="ChEBI" id="CHEBI:17544"/>
        <dbReference type="EC" id="4.2.1.1"/>
    </reaction>
</comment>
<keyword evidence="3 6" id="KW-0862">Zinc</keyword>
<sequence>MDSYKQIFENNRLWVERRKGEDADFFKKLAKDQNPDYLYIGCSDSRVSAEEMMGLGPGEVFVHRNIANVVNTLDMSSTAVIQYAVEHLRVKHIIVCGHYDCGGVKAAMQAKDYGLLNPWLRTIRDVYRLHQDELDSFTDPHQRSRRLVELNVQEQCLNVVKMAVIQESYLESKYPIVHGWVFDIKTGRLIDLNINFDHILHTIQKIYDLTGEPWHHN</sequence>
<dbReference type="GO" id="GO:0004089">
    <property type="term" value="F:carbonate dehydratase activity"/>
    <property type="evidence" value="ECO:0007669"/>
    <property type="project" value="UniProtKB-UniRule"/>
</dbReference>
<dbReference type="Gene3D" id="3.40.1050.10">
    <property type="entry name" value="Carbonic anhydrase"/>
    <property type="match status" value="1"/>
</dbReference>
<dbReference type="SMART" id="SM00947">
    <property type="entry name" value="Pro_CA"/>
    <property type="match status" value="1"/>
</dbReference>
<keyword evidence="10" id="KW-1185">Reference proteome</keyword>
<dbReference type="RefSeq" id="WP_066431509.1">
    <property type="nucleotide sequence ID" value="NZ_CP014227.1"/>
</dbReference>
<feature type="binding site" evidence="6">
    <location>
        <position position="44"/>
    </location>
    <ligand>
        <name>Zn(2+)</name>
        <dbReference type="ChEBI" id="CHEBI:29105"/>
    </ligand>
</feature>
<dbReference type="PANTHER" id="PTHR11002:SF51">
    <property type="entry name" value="CARBONIC ANHYDRASE"/>
    <property type="match status" value="1"/>
</dbReference>
<dbReference type="FunFam" id="3.40.1050.10:FF:000001">
    <property type="entry name" value="Carbonic anhydrase"/>
    <property type="match status" value="1"/>
</dbReference>
<organism evidence="9 11">
    <name type="scientific">Capnocytophaga haemolytica</name>
    <dbReference type="NCBI Taxonomy" id="45243"/>
    <lineage>
        <taxon>Bacteria</taxon>
        <taxon>Pseudomonadati</taxon>
        <taxon>Bacteroidota</taxon>
        <taxon>Flavobacteriia</taxon>
        <taxon>Flavobacteriales</taxon>
        <taxon>Flavobacteriaceae</taxon>
        <taxon>Capnocytophaga</taxon>
    </lineage>
</organism>
<feature type="binding site" evidence="6">
    <location>
        <position position="98"/>
    </location>
    <ligand>
        <name>Zn(2+)</name>
        <dbReference type="ChEBI" id="CHEBI:29105"/>
    </ligand>
</feature>
<dbReference type="CDD" id="cd00883">
    <property type="entry name" value="beta_CA_cladeA"/>
    <property type="match status" value="1"/>
</dbReference>
<dbReference type="AlphaFoldDB" id="A0AAX2H1F0"/>
<feature type="binding site" evidence="6">
    <location>
        <position position="101"/>
    </location>
    <ligand>
        <name>Zn(2+)</name>
        <dbReference type="ChEBI" id="CHEBI:29105"/>
    </ligand>
</feature>
<dbReference type="PROSITE" id="PS00704">
    <property type="entry name" value="PROK_CO2_ANHYDRASE_1"/>
    <property type="match status" value="1"/>
</dbReference>
<dbReference type="Proteomes" id="UP000215539">
    <property type="component" value="Chromosome 1"/>
</dbReference>
<dbReference type="GO" id="GO:0005737">
    <property type="term" value="C:cytoplasm"/>
    <property type="evidence" value="ECO:0007669"/>
    <property type="project" value="TreeGrafter"/>
</dbReference>
<reference evidence="8 10" key="1">
    <citation type="submission" date="2016-02" db="EMBL/GenBank/DDBJ databases">
        <authorList>
            <person name="Holder M.E."/>
            <person name="Ajami N.J."/>
            <person name="Petrosino J.F."/>
        </authorList>
    </citation>
    <scope>NUCLEOTIDE SEQUENCE [LARGE SCALE GENOMIC DNA]</scope>
    <source>
        <strain evidence="8 10">CCUG 32990</strain>
    </source>
</reference>
<dbReference type="GO" id="GO:0015976">
    <property type="term" value="P:carbon utilization"/>
    <property type="evidence" value="ECO:0007669"/>
    <property type="project" value="InterPro"/>
</dbReference>
<dbReference type="GO" id="GO:0034599">
    <property type="term" value="P:cellular response to oxidative stress"/>
    <property type="evidence" value="ECO:0007669"/>
    <property type="project" value="TreeGrafter"/>
</dbReference>
<dbReference type="SUPFAM" id="SSF53056">
    <property type="entry name" value="beta-carbonic anhydrase, cab"/>
    <property type="match status" value="1"/>
</dbReference>
<dbReference type="EMBL" id="LT906449">
    <property type="protein sequence ID" value="SNV13937.1"/>
    <property type="molecule type" value="Genomic_DNA"/>
</dbReference>
<dbReference type="KEGG" id="chg:AXF12_11665"/>
<dbReference type="EC" id="4.2.1.1" evidence="7"/>
<evidence type="ECO:0000256" key="4">
    <source>
        <dbReference type="ARBA" id="ARBA00023239"/>
    </source>
</evidence>
<dbReference type="EMBL" id="CP014227">
    <property type="protein sequence ID" value="AMD86104.1"/>
    <property type="molecule type" value="Genomic_DNA"/>
</dbReference>
<comment type="cofactor">
    <cofactor evidence="6">
        <name>Zn(2+)</name>
        <dbReference type="ChEBI" id="CHEBI:29105"/>
    </cofactor>
    <text evidence="6">Binds 1 zinc ion per subunit.</text>
</comment>
<evidence type="ECO:0000256" key="3">
    <source>
        <dbReference type="ARBA" id="ARBA00022833"/>
    </source>
</evidence>
<evidence type="ECO:0000256" key="6">
    <source>
        <dbReference type="PIRSR" id="PIRSR601765-1"/>
    </source>
</evidence>
<evidence type="ECO:0000256" key="1">
    <source>
        <dbReference type="ARBA" id="ARBA00006217"/>
    </source>
</evidence>
<dbReference type="PROSITE" id="PS00705">
    <property type="entry name" value="PROK_CO2_ANHYDRASE_2"/>
    <property type="match status" value="1"/>
</dbReference>
<evidence type="ECO:0000256" key="7">
    <source>
        <dbReference type="RuleBase" id="RU003956"/>
    </source>
</evidence>
<dbReference type="Proteomes" id="UP000065822">
    <property type="component" value="Chromosome"/>
</dbReference>
<proteinExistence type="inferred from homology"/>
<dbReference type="PANTHER" id="PTHR11002">
    <property type="entry name" value="CARBONIC ANHYDRASE"/>
    <property type="match status" value="1"/>
</dbReference>
<reference evidence="9 11" key="2">
    <citation type="submission" date="2017-06" db="EMBL/GenBank/DDBJ databases">
        <authorList>
            <consortium name="Pathogen Informatics"/>
        </authorList>
    </citation>
    <scope>NUCLEOTIDE SEQUENCE [LARGE SCALE GENOMIC DNA]</scope>
    <source>
        <strain evidence="9 11">NCTC12947</strain>
    </source>
</reference>
<dbReference type="Pfam" id="PF00484">
    <property type="entry name" value="Pro_CA"/>
    <property type="match status" value="1"/>
</dbReference>
<evidence type="ECO:0000256" key="2">
    <source>
        <dbReference type="ARBA" id="ARBA00022723"/>
    </source>
</evidence>
<dbReference type="GO" id="GO:0071244">
    <property type="term" value="P:cellular response to carbon dioxide"/>
    <property type="evidence" value="ECO:0007669"/>
    <property type="project" value="TreeGrafter"/>
</dbReference>
<keyword evidence="4 7" id="KW-0456">Lyase</keyword>